<dbReference type="EMBL" id="CAWUHB010000008">
    <property type="protein sequence ID" value="CAK7214455.1"/>
    <property type="molecule type" value="Genomic_DNA"/>
</dbReference>
<protein>
    <submittedName>
        <fullName evidence="1">Uncharacterized protein</fullName>
    </submittedName>
</protein>
<dbReference type="Proteomes" id="UP001642405">
    <property type="component" value="Unassembled WGS sequence"/>
</dbReference>
<comment type="caution">
    <text evidence="1">The sequence shown here is derived from an EMBL/GenBank/DDBJ whole genome shotgun (WGS) entry which is preliminary data.</text>
</comment>
<name>A0ABP0B4L4_9PEZI</name>
<evidence type="ECO:0000313" key="2">
    <source>
        <dbReference type="Proteomes" id="UP001642405"/>
    </source>
</evidence>
<organism evidence="1 2">
    <name type="scientific">Sporothrix curviconia</name>
    <dbReference type="NCBI Taxonomy" id="1260050"/>
    <lineage>
        <taxon>Eukaryota</taxon>
        <taxon>Fungi</taxon>
        <taxon>Dikarya</taxon>
        <taxon>Ascomycota</taxon>
        <taxon>Pezizomycotina</taxon>
        <taxon>Sordariomycetes</taxon>
        <taxon>Sordariomycetidae</taxon>
        <taxon>Ophiostomatales</taxon>
        <taxon>Ophiostomataceae</taxon>
        <taxon>Sporothrix</taxon>
    </lineage>
</organism>
<gene>
    <name evidence="1" type="ORF">SCUCBS95973_002152</name>
</gene>
<accession>A0ABP0B4L4</accession>
<keyword evidence="2" id="KW-1185">Reference proteome</keyword>
<reference evidence="1 2" key="1">
    <citation type="submission" date="2024-01" db="EMBL/GenBank/DDBJ databases">
        <authorList>
            <person name="Allen C."/>
            <person name="Tagirdzhanova G."/>
        </authorList>
    </citation>
    <scope>NUCLEOTIDE SEQUENCE [LARGE SCALE GENOMIC DNA]</scope>
</reference>
<sequence>MCLSAYYNHPLCGCRWLAIVQPCAPGRGFSTCPHLRNGRAKKAPRGFAANPTLLKSPSINTVAAWMQVPCPVHTLGGQYDRNLVRCIQDVRNCLRWGLGPNQDDLGIECGCSVM</sequence>
<evidence type="ECO:0000313" key="1">
    <source>
        <dbReference type="EMBL" id="CAK7214455.1"/>
    </source>
</evidence>
<proteinExistence type="predicted"/>